<accession>A0A918PBK2</accession>
<sequence>MTFQDTYRHPFLESGHKQLFIGGEWVDAISGETFACIDPSRGTASIQVSRGGAADIDAAVAAARTAFKGEWSKFKAFDRQALMLKLADAIDARFEDLARLETIDMGAPIARTSMFRRWIQQTFRYYAAQAVADTGDVFNNSVPGNFMSYSHREPLGVVGAIIPWNGPLITQLWSICPVLASGCTLVLKPAEEAPLSTLMLAGIMHDAGLPAGVINVVPGPGATAGAALAAHTGVDKVNFTGSTATGRRIIEASATNMKRVALELGGKSPDIVFADADLDVAATGAAMACFNNTGQVCFAGTRLFVERSIYNDFVERVAAVGSKLKVGLPLDGESQLGPLASQAQLDRVQHYFEVARNEGARLVTGGERLGGNLADGFFVAPTVYADVDMGMAIAREEIFGPVLSAIPFDTEEEAIELANATEYGLGGGVWSRDVGRVHRVAHGIRTGMVWTNCYGVTDPGVTFAGTKHSGYGVKGGPHHLNEFMISKTVWLNLA</sequence>
<evidence type="ECO:0000256" key="4">
    <source>
        <dbReference type="RuleBase" id="RU003345"/>
    </source>
</evidence>
<comment type="similarity">
    <text evidence="1 4">Belongs to the aldehyde dehydrogenase family.</text>
</comment>
<comment type="caution">
    <text evidence="6">The sequence shown here is derived from an EMBL/GenBank/DDBJ whole genome shotgun (WGS) entry which is preliminary data.</text>
</comment>
<evidence type="ECO:0000313" key="7">
    <source>
        <dbReference type="Proteomes" id="UP000648075"/>
    </source>
</evidence>
<dbReference type="Gene3D" id="3.40.605.10">
    <property type="entry name" value="Aldehyde Dehydrogenase, Chain A, domain 1"/>
    <property type="match status" value="1"/>
</dbReference>
<dbReference type="InterPro" id="IPR029510">
    <property type="entry name" value="Ald_DH_CS_GLU"/>
</dbReference>
<dbReference type="PROSITE" id="PS00687">
    <property type="entry name" value="ALDEHYDE_DEHYDR_GLU"/>
    <property type="match status" value="1"/>
</dbReference>
<proteinExistence type="inferred from homology"/>
<gene>
    <name evidence="6" type="ORF">GCM10011614_11620</name>
</gene>
<keyword evidence="7" id="KW-1185">Reference proteome</keyword>
<evidence type="ECO:0000259" key="5">
    <source>
        <dbReference type="Pfam" id="PF00171"/>
    </source>
</evidence>
<dbReference type="AlphaFoldDB" id="A0A918PBK2"/>
<evidence type="ECO:0000256" key="1">
    <source>
        <dbReference type="ARBA" id="ARBA00009986"/>
    </source>
</evidence>
<dbReference type="PANTHER" id="PTHR11699">
    <property type="entry name" value="ALDEHYDE DEHYDROGENASE-RELATED"/>
    <property type="match status" value="1"/>
</dbReference>
<feature type="active site" evidence="3">
    <location>
        <position position="263"/>
    </location>
</feature>
<dbReference type="FunFam" id="3.40.605.10:FF:000007">
    <property type="entry name" value="NAD/NADP-dependent betaine aldehyde dehydrogenase"/>
    <property type="match status" value="1"/>
</dbReference>
<protein>
    <submittedName>
        <fullName evidence="6">Aldehyde dehydrogenase</fullName>
    </submittedName>
</protein>
<evidence type="ECO:0000313" key="6">
    <source>
        <dbReference type="EMBL" id="GGY98150.1"/>
    </source>
</evidence>
<dbReference type="RefSeq" id="WP_189620158.1">
    <property type="nucleotide sequence ID" value="NZ_BMZA01000002.1"/>
</dbReference>
<dbReference type="InterPro" id="IPR016162">
    <property type="entry name" value="Ald_DH_N"/>
</dbReference>
<dbReference type="InterPro" id="IPR016163">
    <property type="entry name" value="Ald_DH_C"/>
</dbReference>
<dbReference type="InterPro" id="IPR015590">
    <property type="entry name" value="Aldehyde_DH_dom"/>
</dbReference>
<dbReference type="Gene3D" id="3.40.309.10">
    <property type="entry name" value="Aldehyde Dehydrogenase, Chain A, domain 2"/>
    <property type="match status" value="1"/>
</dbReference>
<dbReference type="FunFam" id="3.40.309.10:FF:000012">
    <property type="entry name" value="Betaine aldehyde dehydrogenase"/>
    <property type="match status" value="1"/>
</dbReference>
<dbReference type="GO" id="GO:0016620">
    <property type="term" value="F:oxidoreductase activity, acting on the aldehyde or oxo group of donors, NAD or NADP as acceptor"/>
    <property type="evidence" value="ECO:0007669"/>
    <property type="project" value="InterPro"/>
</dbReference>
<organism evidence="6 7">
    <name type="scientific">Novosphingobium colocasiae</name>
    <dbReference type="NCBI Taxonomy" id="1256513"/>
    <lineage>
        <taxon>Bacteria</taxon>
        <taxon>Pseudomonadati</taxon>
        <taxon>Pseudomonadota</taxon>
        <taxon>Alphaproteobacteria</taxon>
        <taxon>Sphingomonadales</taxon>
        <taxon>Sphingomonadaceae</taxon>
        <taxon>Novosphingobium</taxon>
    </lineage>
</organism>
<reference evidence="6" key="1">
    <citation type="journal article" date="2014" name="Int. J. Syst. Evol. Microbiol.">
        <title>Complete genome sequence of Corynebacterium casei LMG S-19264T (=DSM 44701T), isolated from a smear-ripened cheese.</title>
        <authorList>
            <consortium name="US DOE Joint Genome Institute (JGI-PGF)"/>
            <person name="Walter F."/>
            <person name="Albersmeier A."/>
            <person name="Kalinowski J."/>
            <person name="Ruckert C."/>
        </authorList>
    </citation>
    <scope>NUCLEOTIDE SEQUENCE</scope>
    <source>
        <strain evidence="6">KCTC 32255</strain>
    </source>
</reference>
<dbReference type="EMBL" id="BMZA01000002">
    <property type="protein sequence ID" value="GGY98150.1"/>
    <property type="molecule type" value="Genomic_DNA"/>
</dbReference>
<name>A0A918PBK2_9SPHN</name>
<feature type="domain" description="Aldehyde dehydrogenase" evidence="5">
    <location>
        <begin position="25"/>
        <end position="489"/>
    </location>
</feature>
<dbReference type="SUPFAM" id="SSF53720">
    <property type="entry name" value="ALDH-like"/>
    <property type="match status" value="1"/>
</dbReference>
<reference evidence="6" key="2">
    <citation type="submission" date="2020-09" db="EMBL/GenBank/DDBJ databases">
        <authorList>
            <person name="Sun Q."/>
            <person name="Kim S."/>
        </authorList>
    </citation>
    <scope>NUCLEOTIDE SEQUENCE</scope>
    <source>
        <strain evidence="6">KCTC 32255</strain>
    </source>
</reference>
<keyword evidence="2 4" id="KW-0560">Oxidoreductase</keyword>
<evidence type="ECO:0000256" key="2">
    <source>
        <dbReference type="ARBA" id="ARBA00023002"/>
    </source>
</evidence>
<dbReference type="InterPro" id="IPR016161">
    <property type="entry name" value="Ald_DH/histidinol_DH"/>
</dbReference>
<dbReference type="Proteomes" id="UP000648075">
    <property type="component" value="Unassembled WGS sequence"/>
</dbReference>
<dbReference type="Pfam" id="PF00171">
    <property type="entry name" value="Aldedh"/>
    <property type="match status" value="1"/>
</dbReference>
<evidence type="ECO:0000256" key="3">
    <source>
        <dbReference type="PROSITE-ProRule" id="PRU10007"/>
    </source>
</evidence>